<keyword evidence="2" id="KW-0812">Transmembrane</keyword>
<accession>A0A8T0XI37</accession>
<proteinExistence type="predicted"/>
<feature type="transmembrane region" description="Helical" evidence="2">
    <location>
        <begin position="95"/>
        <end position="113"/>
    </location>
</feature>
<dbReference type="PANTHER" id="PTHR34672">
    <property type="entry name" value="POLLEN-SPECIFIC ARABINOGALACTA PROTEIN BAN102"/>
    <property type="match status" value="1"/>
</dbReference>
<feature type="compositionally biased region" description="Pro residues" evidence="1">
    <location>
        <begin position="34"/>
        <end position="43"/>
    </location>
</feature>
<feature type="transmembrane region" description="Helical" evidence="2">
    <location>
        <begin position="125"/>
        <end position="145"/>
    </location>
</feature>
<evidence type="ECO:0000313" key="4">
    <source>
        <dbReference type="Proteomes" id="UP000823388"/>
    </source>
</evidence>
<keyword evidence="2" id="KW-1133">Transmembrane helix</keyword>
<gene>
    <name evidence="3" type="ORF">PVAP13_1KG483100</name>
</gene>
<dbReference type="InterPro" id="IPR044702">
    <property type="entry name" value="AGP23/40"/>
</dbReference>
<feature type="region of interest" description="Disordered" evidence="1">
    <location>
        <begin position="1"/>
        <end position="71"/>
    </location>
</feature>
<dbReference type="AlphaFoldDB" id="A0A8T0XI37"/>
<protein>
    <submittedName>
        <fullName evidence="3">Uncharacterized protein</fullName>
    </submittedName>
</protein>
<keyword evidence="4" id="KW-1185">Reference proteome</keyword>
<dbReference type="EMBL" id="CM029037">
    <property type="protein sequence ID" value="KAG2661101.1"/>
    <property type="molecule type" value="Genomic_DNA"/>
</dbReference>
<dbReference type="PANTHER" id="PTHR34672:SF9">
    <property type="entry name" value="POLLEN-SPECIFIC ARABINOGALACTA PROTEIN BAN102"/>
    <property type="match status" value="1"/>
</dbReference>
<keyword evidence="2" id="KW-0472">Membrane</keyword>
<dbReference type="Proteomes" id="UP000823388">
    <property type="component" value="Chromosome 1K"/>
</dbReference>
<evidence type="ECO:0000256" key="2">
    <source>
        <dbReference type="SAM" id="Phobius"/>
    </source>
</evidence>
<name>A0A8T0XI37_PANVG</name>
<evidence type="ECO:0000256" key="1">
    <source>
        <dbReference type="SAM" id="MobiDB-lite"/>
    </source>
</evidence>
<evidence type="ECO:0000313" key="3">
    <source>
        <dbReference type="EMBL" id="KAG2661101.1"/>
    </source>
</evidence>
<organism evidence="3 4">
    <name type="scientific">Panicum virgatum</name>
    <name type="common">Blackwell switchgrass</name>
    <dbReference type="NCBI Taxonomy" id="38727"/>
    <lineage>
        <taxon>Eukaryota</taxon>
        <taxon>Viridiplantae</taxon>
        <taxon>Streptophyta</taxon>
        <taxon>Embryophyta</taxon>
        <taxon>Tracheophyta</taxon>
        <taxon>Spermatophyta</taxon>
        <taxon>Magnoliopsida</taxon>
        <taxon>Liliopsida</taxon>
        <taxon>Poales</taxon>
        <taxon>Poaceae</taxon>
        <taxon>PACMAD clade</taxon>
        <taxon>Panicoideae</taxon>
        <taxon>Panicodae</taxon>
        <taxon>Paniceae</taxon>
        <taxon>Panicinae</taxon>
        <taxon>Panicum</taxon>
        <taxon>Panicum sect. Hiantes</taxon>
    </lineage>
</organism>
<reference evidence="3" key="1">
    <citation type="submission" date="2020-05" db="EMBL/GenBank/DDBJ databases">
        <title>WGS assembly of Panicum virgatum.</title>
        <authorList>
            <person name="Lovell J.T."/>
            <person name="Jenkins J."/>
            <person name="Shu S."/>
            <person name="Juenger T.E."/>
            <person name="Schmutz J."/>
        </authorList>
    </citation>
    <scope>NUCLEOTIDE SEQUENCE</scope>
    <source>
        <strain evidence="3">AP13</strain>
    </source>
</reference>
<comment type="caution">
    <text evidence="3">The sequence shown here is derived from an EMBL/GenBank/DDBJ whole genome shotgun (WGS) entry which is preliminary data.</text>
</comment>
<sequence length="146" mass="14659">MHMRARSGAPPPTRSGDRLGRSFPFPAAITSPAINPPPPPVPSLPRQAGEQARGDRGKPRKAAAAAASQPSSPRLFLLASVPFPSFAQGMEMKKIACAVLVAASATVALAADAPAPAPTSGSSAVAPAVGAALGAAVTSFFAYYIQ</sequence>